<keyword evidence="5" id="KW-0547">Nucleotide-binding</keyword>
<evidence type="ECO:0000256" key="5">
    <source>
        <dbReference type="ARBA" id="ARBA00022741"/>
    </source>
</evidence>
<dbReference type="GO" id="GO:0046983">
    <property type="term" value="F:protein dimerization activity"/>
    <property type="evidence" value="ECO:0007669"/>
    <property type="project" value="InterPro"/>
</dbReference>
<evidence type="ECO:0000256" key="6">
    <source>
        <dbReference type="ARBA" id="ARBA00022777"/>
    </source>
</evidence>
<dbReference type="Pfam" id="PF02518">
    <property type="entry name" value="HATPase_c"/>
    <property type="match status" value="1"/>
</dbReference>
<evidence type="ECO:0000259" key="10">
    <source>
        <dbReference type="SMART" id="SM00387"/>
    </source>
</evidence>
<feature type="domain" description="Histidine kinase/HSP90-like ATPase" evidence="10">
    <location>
        <begin position="320"/>
        <end position="408"/>
    </location>
</feature>
<dbReference type="GO" id="GO:0005524">
    <property type="term" value="F:ATP binding"/>
    <property type="evidence" value="ECO:0007669"/>
    <property type="project" value="UniProtKB-KW"/>
</dbReference>
<keyword evidence="9" id="KW-0472">Membrane</keyword>
<evidence type="ECO:0000313" key="12">
    <source>
        <dbReference type="Proteomes" id="UP000238362"/>
    </source>
</evidence>
<keyword evidence="6 11" id="KW-0418">Kinase</keyword>
<dbReference type="InterPro" id="IPR011712">
    <property type="entry name" value="Sig_transdc_His_kin_sub3_dim/P"/>
</dbReference>
<evidence type="ECO:0000256" key="7">
    <source>
        <dbReference type="ARBA" id="ARBA00022840"/>
    </source>
</evidence>
<gene>
    <name evidence="11" type="ORF">B0I33_11354</name>
</gene>
<dbReference type="PANTHER" id="PTHR24421">
    <property type="entry name" value="NITRATE/NITRITE SENSOR PROTEIN NARX-RELATED"/>
    <property type="match status" value="1"/>
</dbReference>
<evidence type="ECO:0000256" key="3">
    <source>
        <dbReference type="ARBA" id="ARBA00022553"/>
    </source>
</evidence>
<keyword evidence="12" id="KW-1185">Reference proteome</keyword>
<evidence type="ECO:0000256" key="2">
    <source>
        <dbReference type="ARBA" id="ARBA00012438"/>
    </source>
</evidence>
<evidence type="ECO:0000256" key="4">
    <source>
        <dbReference type="ARBA" id="ARBA00022679"/>
    </source>
</evidence>
<evidence type="ECO:0000256" key="9">
    <source>
        <dbReference type="SAM" id="Phobius"/>
    </source>
</evidence>
<dbReference type="AlphaFoldDB" id="A0A2T0LLH8"/>
<dbReference type="SUPFAM" id="SSF55874">
    <property type="entry name" value="ATPase domain of HSP90 chaperone/DNA topoisomerase II/histidine kinase"/>
    <property type="match status" value="1"/>
</dbReference>
<keyword evidence="7" id="KW-0067">ATP-binding</keyword>
<keyword evidence="3" id="KW-0597">Phosphoprotein</keyword>
<comment type="catalytic activity">
    <reaction evidence="1">
        <text>ATP + protein L-histidine = ADP + protein N-phospho-L-histidine.</text>
        <dbReference type="EC" id="2.7.13.3"/>
    </reaction>
</comment>
<evidence type="ECO:0000256" key="8">
    <source>
        <dbReference type="ARBA" id="ARBA00023012"/>
    </source>
</evidence>
<evidence type="ECO:0000256" key="1">
    <source>
        <dbReference type="ARBA" id="ARBA00000085"/>
    </source>
</evidence>
<dbReference type="InterPro" id="IPR036890">
    <property type="entry name" value="HATPase_C_sf"/>
</dbReference>
<dbReference type="CDD" id="cd16917">
    <property type="entry name" value="HATPase_UhpB-NarQ-NarX-like"/>
    <property type="match status" value="1"/>
</dbReference>
<sequence>MKLWKTSVHRLGSVANLGGVPQPRLDRLAALAVRGSRVTAGLALGGASAFGEFAFAVLAALAVAVPATRPRVFAVARALAGFEQWRLARFLGTESASGYSGPRALRYLALRSVVGGLGAGVFLLILWGAVTGAIMLWQLLDGQPLGGGDPVGTDQDWYDPIVVFLFGILLVFLAVQGLIGVAALERLLARRWLGPSEQERLRRRVSELATSRAAVVEAVNDERRRIERDLHDGVQQRLVALGMVLGRALRAEEPGRAGELLRQAHEEAQRALRDLREVTWRVYPVALDSGGLHVALESLAERSSLPVRLRFDLPARPDTATETVAYFVASEAVTNAAKHAGASRVDITVSAGDGAVVVRITDDGCGGAVPEGGGLSGLARRVAAADGEFTVDSPVGGPTTVTAVLPCG</sequence>
<keyword evidence="9" id="KW-0812">Transmembrane</keyword>
<evidence type="ECO:0000313" key="11">
    <source>
        <dbReference type="EMBL" id="PRX43891.1"/>
    </source>
</evidence>
<reference evidence="11 12" key="1">
    <citation type="submission" date="2018-03" db="EMBL/GenBank/DDBJ databases">
        <title>Genomic Encyclopedia of Type Strains, Phase III (KMG-III): the genomes of soil and plant-associated and newly described type strains.</title>
        <authorList>
            <person name="Whitman W."/>
        </authorList>
    </citation>
    <scope>NUCLEOTIDE SEQUENCE [LARGE SCALE GENOMIC DNA]</scope>
    <source>
        <strain evidence="11 12">CGMCC 4.7125</strain>
    </source>
</reference>
<dbReference type="Proteomes" id="UP000238362">
    <property type="component" value="Unassembled WGS sequence"/>
</dbReference>
<keyword evidence="8" id="KW-0902">Two-component regulatory system</keyword>
<accession>A0A2T0LLH8</accession>
<dbReference type="Pfam" id="PF07730">
    <property type="entry name" value="HisKA_3"/>
    <property type="match status" value="1"/>
</dbReference>
<keyword evidence="9" id="KW-1133">Transmembrane helix</keyword>
<dbReference type="GO" id="GO:0000155">
    <property type="term" value="F:phosphorelay sensor kinase activity"/>
    <property type="evidence" value="ECO:0007669"/>
    <property type="project" value="InterPro"/>
</dbReference>
<dbReference type="Gene3D" id="1.20.5.1930">
    <property type="match status" value="1"/>
</dbReference>
<dbReference type="InterPro" id="IPR003594">
    <property type="entry name" value="HATPase_dom"/>
</dbReference>
<dbReference type="InterPro" id="IPR050482">
    <property type="entry name" value="Sensor_HK_TwoCompSys"/>
</dbReference>
<feature type="transmembrane region" description="Helical" evidence="9">
    <location>
        <begin position="113"/>
        <end position="140"/>
    </location>
</feature>
<name>A0A2T0LLH8_9PSEU</name>
<dbReference type="EMBL" id="PVNH01000013">
    <property type="protein sequence ID" value="PRX43891.1"/>
    <property type="molecule type" value="Genomic_DNA"/>
</dbReference>
<dbReference type="Gene3D" id="3.30.565.10">
    <property type="entry name" value="Histidine kinase-like ATPase, C-terminal domain"/>
    <property type="match status" value="1"/>
</dbReference>
<dbReference type="SMART" id="SM00387">
    <property type="entry name" value="HATPase_c"/>
    <property type="match status" value="1"/>
</dbReference>
<proteinExistence type="predicted"/>
<dbReference type="PANTHER" id="PTHR24421:SF10">
    <property type="entry name" value="NITRATE_NITRITE SENSOR PROTEIN NARQ"/>
    <property type="match status" value="1"/>
</dbReference>
<keyword evidence="4" id="KW-0808">Transferase</keyword>
<protein>
    <recommendedName>
        <fullName evidence="2">histidine kinase</fullName>
        <ecNumber evidence="2">2.7.13.3</ecNumber>
    </recommendedName>
</protein>
<feature type="transmembrane region" description="Helical" evidence="9">
    <location>
        <begin position="160"/>
        <end position="184"/>
    </location>
</feature>
<dbReference type="GO" id="GO:0016020">
    <property type="term" value="C:membrane"/>
    <property type="evidence" value="ECO:0007669"/>
    <property type="project" value="InterPro"/>
</dbReference>
<organism evidence="11 12">
    <name type="scientific">Prauserella shujinwangii</name>
    <dbReference type="NCBI Taxonomy" id="1453103"/>
    <lineage>
        <taxon>Bacteria</taxon>
        <taxon>Bacillati</taxon>
        <taxon>Actinomycetota</taxon>
        <taxon>Actinomycetes</taxon>
        <taxon>Pseudonocardiales</taxon>
        <taxon>Pseudonocardiaceae</taxon>
        <taxon>Prauserella</taxon>
    </lineage>
</organism>
<comment type="caution">
    <text evidence="11">The sequence shown here is derived from an EMBL/GenBank/DDBJ whole genome shotgun (WGS) entry which is preliminary data.</text>
</comment>
<dbReference type="EC" id="2.7.13.3" evidence="2"/>